<dbReference type="Proteomes" id="UP000265618">
    <property type="component" value="Unassembled WGS sequence"/>
</dbReference>
<dbReference type="OrthoDB" id="1928736at2759"/>
<evidence type="ECO:0000256" key="3">
    <source>
        <dbReference type="ARBA" id="ARBA00023274"/>
    </source>
</evidence>
<feature type="non-terminal residue" evidence="5">
    <location>
        <position position="1"/>
    </location>
</feature>
<dbReference type="InterPro" id="IPR022991">
    <property type="entry name" value="Ribosomal_eL30_CS"/>
</dbReference>
<accession>A0A391P4G8</accession>
<name>A0A391P4G8_9EUKA</name>
<dbReference type="InterPro" id="IPR039109">
    <property type="entry name" value="Ribosomal_eL30-like"/>
</dbReference>
<dbReference type="GO" id="GO:1990904">
    <property type="term" value="C:ribonucleoprotein complex"/>
    <property type="evidence" value="ECO:0007669"/>
    <property type="project" value="UniProtKB-KW"/>
</dbReference>
<comment type="caution">
    <text evidence="5">The sequence shown here is derived from an EMBL/GenBank/DDBJ whole genome shotgun (WGS) entry which is preliminary data.</text>
</comment>
<dbReference type="InterPro" id="IPR004038">
    <property type="entry name" value="Ribosomal_eL8/eL30/eS12/Gad45"/>
</dbReference>
<proteinExistence type="inferred from homology"/>
<protein>
    <submittedName>
        <fullName evidence="5">Ribosomal protein L30e</fullName>
    </submittedName>
</protein>
<evidence type="ECO:0000256" key="1">
    <source>
        <dbReference type="ARBA" id="ARBA00007326"/>
    </source>
</evidence>
<dbReference type="InterPro" id="IPR029064">
    <property type="entry name" value="Ribosomal_eL30-like_sf"/>
</dbReference>
<comment type="similarity">
    <text evidence="1">Belongs to the eukaryotic ribosomal protein eL30 family.</text>
</comment>
<dbReference type="Gene3D" id="3.30.1330.30">
    <property type="match status" value="1"/>
</dbReference>
<dbReference type="Pfam" id="PF01248">
    <property type="entry name" value="Ribosomal_L7Ae"/>
    <property type="match status" value="1"/>
</dbReference>
<evidence type="ECO:0000313" key="6">
    <source>
        <dbReference type="Proteomes" id="UP000265618"/>
    </source>
</evidence>
<dbReference type="GO" id="GO:0005840">
    <property type="term" value="C:ribosome"/>
    <property type="evidence" value="ECO:0007669"/>
    <property type="project" value="UniProtKB-KW"/>
</dbReference>
<evidence type="ECO:0000259" key="4">
    <source>
        <dbReference type="Pfam" id="PF01248"/>
    </source>
</evidence>
<dbReference type="EMBL" id="BDIP01002598">
    <property type="protein sequence ID" value="GCA63192.1"/>
    <property type="molecule type" value="Genomic_DNA"/>
</dbReference>
<gene>
    <name evidence="5" type="ORF">KIPB_008411</name>
</gene>
<evidence type="ECO:0000256" key="2">
    <source>
        <dbReference type="ARBA" id="ARBA00022980"/>
    </source>
</evidence>
<dbReference type="GO" id="GO:0003723">
    <property type="term" value="F:RNA binding"/>
    <property type="evidence" value="ECO:0007669"/>
    <property type="project" value="InterPro"/>
</dbReference>
<dbReference type="SUPFAM" id="SSF55315">
    <property type="entry name" value="L30e-like"/>
    <property type="match status" value="1"/>
</dbReference>
<dbReference type="AlphaFoldDB" id="A0A391P4G8"/>
<feature type="domain" description="Ribosomal protein eL8/eL30/eS12/Gadd45" evidence="4">
    <location>
        <begin position="1"/>
        <end position="57"/>
    </location>
</feature>
<evidence type="ECO:0000313" key="5">
    <source>
        <dbReference type="EMBL" id="GCA63192.1"/>
    </source>
</evidence>
<keyword evidence="2 5" id="KW-0689">Ribosomal protein</keyword>
<keyword evidence="6" id="KW-1185">Reference proteome</keyword>
<dbReference type="PROSITE" id="PS00993">
    <property type="entry name" value="RIBOSOMAL_L30E_2"/>
    <property type="match status" value="1"/>
</dbReference>
<dbReference type="PANTHER" id="PTHR11449">
    <property type="entry name" value="RIBOSOMAL PROTEIN L30"/>
    <property type="match status" value="1"/>
</dbReference>
<keyword evidence="3" id="KW-0687">Ribonucleoprotein</keyword>
<organism evidence="5 6">
    <name type="scientific">Kipferlia bialata</name>
    <dbReference type="NCBI Taxonomy" id="797122"/>
    <lineage>
        <taxon>Eukaryota</taxon>
        <taxon>Metamonada</taxon>
        <taxon>Carpediemonas-like organisms</taxon>
        <taxon>Kipferlia</taxon>
    </lineage>
</organism>
<sequence length="63" mass="6796">LISNNTPALRRSQLEYVAMLANVNIHIYSQSSRELGTAVGKPFNVSVMTVIDAGDADLSAFNN</sequence>
<reference evidence="5 6" key="1">
    <citation type="journal article" date="2018" name="PLoS ONE">
        <title>The draft genome of Kipferlia bialata reveals reductive genome evolution in fornicate parasites.</title>
        <authorList>
            <person name="Tanifuji G."/>
            <person name="Takabayashi S."/>
            <person name="Kume K."/>
            <person name="Takagi M."/>
            <person name="Nakayama T."/>
            <person name="Kamikawa R."/>
            <person name="Inagaki Y."/>
            <person name="Hashimoto T."/>
        </authorList>
    </citation>
    <scope>NUCLEOTIDE SEQUENCE [LARGE SCALE GENOMIC DNA]</scope>
    <source>
        <strain evidence="5">NY0173</strain>
    </source>
</reference>